<evidence type="ECO:0000313" key="14">
    <source>
        <dbReference type="Proteomes" id="UP000829720"/>
    </source>
</evidence>
<protein>
    <recommendedName>
        <fullName evidence="8">Synaptotagmin-like protein 1</fullName>
    </recommendedName>
    <alternativeName>
        <fullName evidence="9">Exophilin-7</fullName>
    </alternativeName>
</protein>
<evidence type="ECO:0000256" key="3">
    <source>
        <dbReference type="ARBA" id="ARBA00022475"/>
    </source>
</evidence>
<comment type="subcellular location">
    <subcellularLocation>
        <location evidence="2">Cell membrane</location>
    </subcellularLocation>
    <subcellularLocation>
        <location evidence="1">Endomembrane system</location>
        <topology evidence="1">Peripheral membrane protein</topology>
    </subcellularLocation>
</comment>
<feature type="domain" description="C2" evidence="11">
    <location>
        <begin position="820"/>
        <end position="949"/>
    </location>
</feature>
<dbReference type="CDD" id="cd08393">
    <property type="entry name" value="C2A_SLP-1_2"/>
    <property type="match status" value="1"/>
</dbReference>
<feature type="domain" description="C2" evidence="11">
    <location>
        <begin position="684"/>
        <end position="805"/>
    </location>
</feature>
<evidence type="ECO:0000256" key="6">
    <source>
        <dbReference type="ARBA" id="ARBA00022737"/>
    </source>
</evidence>
<dbReference type="CDD" id="cd04020">
    <property type="entry name" value="C2B_SLP_1-2-3-4"/>
    <property type="match status" value="1"/>
</dbReference>
<dbReference type="GO" id="GO:0006886">
    <property type="term" value="P:intracellular protein transport"/>
    <property type="evidence" value="ECO:0007669"/>
    <property type="project" value="InterPro"/>
</dbReference>
<evidence type="ECO:0000256" key="8">
    <source>
        <dbReference type="ARBA" id="ARBA00072163"/>
    </source>
</evidence>
<keyword evidence="14" id="KW-1185">Reference proteome</keyword>
<accession>A0A8T3DIP3</accession>
<dbReference type="GO" id="GO:0006887">
    <property type="term" value="P:exocytosis"/>
    <property type="evidence" value="ECO:0007669"/>
    <property type="project" value="UniProtKB-KW"/>
</dbReference>
<evidence type="ECO:0000259" key="11">
    <source>
        <dbReference type="PROSITE" id="PS50004"/>
    </source>
</evidence>
<keyword evidence="7" id="KW-0472">Membrane</keyword>
<feature type="region of interest" description="Disordered" evidence="10">
    <location>
        <begin position="563"/>
        <end position="585"/>
    </location>
</feature>
<dbReference type="InterPro" id="IPR035892">
    <property type="entry name" value="C2_domain_sf"/>
</dbReference>
<dbReference type="Gene3D" id="2.60.40.150">
    <property type="entry name" value="C2 domain"/>
    <property type="match status" value="2"/>
</dbReference>
<keyword evidence="5" id="KW-0597">Phosphoprotein</keyword>
<dbReference type="PANTHER" id="PTHR45716:SF3">
    <property type="entry name" value="SYNAPTOTAGMIN-LIKE PROTEIN 1"/>
    <property type="match status" value="1"/>
</dbReference>
<dbReference type="PROSITE" id="PS50916">
    <property type="entry name" value="RABBD"/>
    <property type="match status" value="1"/>
</dbReference>
<keyword evidence="6" id="KW-0677">Repeat</keyword>
<feature type="compositionally biased region" description="Low complexity" evidence="10">
    <location>
        <begin position="505"/>
        <end position="517"/>
    </location>
</feature>
<dbReference type="OrthoDB" id="195679at2759"/>
<sequence>MGVALFGDHLPRSELRAEGYSSCVRSSRELLIRSDVRTVNAFNYITATVNLKTASFSGHTNVGHSTCWRKDSKAGAMRSHTEVPSDLDLSFLSAEEESVIQKVLQRDEKLRKQETGRIRQLRLSIDDPSQLKVMTGEWFEDLRSRRHGQQEDATDIVRSSIRRKKAPAQRTNPFTAEREAELSDEKPENDDQPVERPGELTIAGTQIHASLREEGDTTEEITLDNDGCANRKEEPATDGDKGSPQAMAFTPTERNPCHGSTDISSVDVLGWTYPHYRSNEALPSPGKNMDAFVPPSQESSCMILTTDSGSQSSDQKPICGSKAEDTVIEVQPSPHESSRPAAENEAVECTKTTGIHESGSELSFPLDLQEEGVREDTTCSQMEVKDRDPETEQKGIEVTLGTSESMCAPQQHETTQRSEEVFRVELGESDHSGGGISPGFDEVTPISVHVPSENPSKQLPEVHTQMESTSCEETDKEDLKGNDMVIASDMSETMNLPHPSLTVKTESSGSGTELGSLEGDHQPAVGEAELQPVEDKASMIETPNAPISTSALVSAENLINPYTSKDQPEQEVKQESPNPSVPKIVVIPTDSSVPEDTEGCERQAVGSKVPPPGDLALPTPGSYLANSWEDADLDSDDDCSSVSSMGSDVLGRRGFSGSALSLSERSSSMLSVYSDAGDFGNLAVQGAVEFSLRYSSAGELHITVEQCQDLAFANARKQRTDPYVKTYLYPDKSRQSKRKTSIKKRTVNPVYGELLKYKLKKEDLQQRTLNLSVWHNDSRGRNVFLGQVEIDLKTWDWGHEALTWYNLLPKNAEALEAPEGHGRLTVALKFVPPISIGGSKPSSGEIHVWLREAKGLQRLKPQGIDSFVKCYMLPDTSKKSRQKTRVVKKSQQPIYNHTMVYDGFRPGEVREACCELSVWDHNTLSNQFLGGVRLSLGKGESYGKKVDWMDSSDKEVELWERMLSNPNVWVEEEVPLRPSMTPRK</sequence>
<dbReference type="InterPro" id="IPR043567">
    <property type="entry name" value="SYTL1-5_C2B"/>
</dbReference>
<evidence type="ECO:0000256" key="5">
    <source>
        <dbReference type="ARBA" id="ARBA00022553"/>
    </source>
</evidence>
<dbReference type="Proteomes" id="UP000829720">
    <property type="component" value="Unassembled WGS sequence"/>
</dbReference>
<proteinExistence type="predicted"/>
<dbReference type="Pfam" id="PF00168">
    <property type="entry name" value="C2"/>
    <property type="match status" value="2"/>
</dbReference>
<dbReference type="SMART" id="SM00239">
    <property type="entry name" value="C2"/>
    <property type="match status" value="2"/>
</dbReference>
<organism evidence="13 14">
    <name type="scientific">Albula goreensis</name>
    <dbReference type="NCBI Taxonomy" id="1534307"/>
    <lineage>
        <taxon>Eukaryota</taxon>
        <taxon>Metazoa</taxon>
        <taxon>Chordata</taxon>
        <taxon>Craniata</taxon>
        <taxon>Vertebrata</taxon>
        <taxon>Euteleostomi</taxon>
        <taxon>Actinopterygii</taxon>
        <taxon>Neopterygii</taxon>
        <taxon>Teleostei</taxon>
        <taxon>Albuliformes</taxon>
        <taxon>Albulidae</taxon>
        <taxon>Albula</taxon>
    </lineage>
</organism>
<dbReference type="GO" id="GO:0005886">
    <property type="term" value="C:plasma membrane"/>
    <property type="evidence" value="ECO:0007669"/>
    <property type="project" value="UniProtKB-SubCell"/>
</dbReference>
<evidence type="ECO:0000256" key="7">
    <source>
        <dbReference type="ARBA" id="ARBA00023136"/>
    </source>
</evidence>
<name>A0A8T3DIP3_9TELE</name>
<feature type="region of interest" description="Disordered" evidence="10">
    <location>
        <begin position="226"/>
        <end position="245"/>
    </location>
</feature>
<evidence type="ECO:0000256" key="4">
    <source>
        <dbReference type="ARBA" id="ARBA00022483"/>
    </source>
</evidence>
<dbReference type="FunFam" id="2.60.40.150:FF:000006">
    <property type="entry name" value="Synaptotagmin-like 5, isoform CRA_a"/>
    <property type="match status" value="1"/>
</dbReference>
<dbReference type="GO" id="GO:0070382">
    <property type="term" value="C:exocytic vesicle"/>
    <property type="evidence" value="ECO:0007669"/>
    <property type="project" value="TreeGrafter"/>
</dbReference>
<evidence type="ECO:0000256" key="1">
    <source>
        <dbReference type="ARBA" id="ARBA00004184"/>
    </source>
</evidence>
<dbReference type="Gene3D" id="6.10.250.3000">
    <property type="match status" value="1"/>
</dbReference>
<dbReference type="EMBL" id="JAERUA010000009">
    <property type="protein sequence ID" value="KAI1895714.1"/>
    <property type="molecule type" value="Genomic_DNA"/>
</dbReference>
<feature type="compositionally biased region" description="Basic and acidic residues" evidence="10">
    <location>
        <begin position="176"/>
        <end position="186"/>
    </location>
</feature>
<comment type="caution">
    <text evidence="13">The sequence shown here is derived from an EMBL/GenBank/DDBJ whole genome shotgun (WGS) entry which is preliminary data.</text>
</comment>
<dbReference type="PANTHER" id="PTHR45716">
    <property type="entry name" value="BITESIZE, ISOFORM I"/>
    <property type="match status" value="1"/>
</dbReference>
<feature type="region of interest" description="Disordered" evidence="10">
    <location>
        <begin position="494"/>
        <end position="523"/>
    </location>
</feature>
<reference evidence="13" key="1">
    <citation type="submission" date="2021-01" db="EMBL/GenBank/DDBJ databases">
        <authorList>
            <person name="Zahm M."/>
            <person name="Roques C."/>
            <person name="Cabau C."/>
            <person name="Klopp C."/>
            <person name="Donnadieu C."/>
            <person name="Jouanno E."/>
            <person name="Lampietro C."/>
            <person name="Louis A."/>
            <person name="Herpin A."/>
            <person name="Echchiki A."/>
            <person name="Berthelot C."/>
            <person name="Parey E."/>
            <person name="Roest-Crollius H."/>
            <person name="Braasch I."/>
            <person name="Postlethwait J."/>
            <person name="Bobe J."/>
            <person name="Montfort J."/>
            <person name="Bouchez O."/>
            <person name="Begum T."/>
            <person name="Mejri S."/>
            <person name="Adams A."/>
            <person name="Chen W.-J."/>
            <person name="Guiguen Y."/>
        </authorList>
    </citation>
    <scope>NUCLEOTIDE SEQUENCE</scope>
    <source>
        <tissue evidence="13">Blood</tissue>
    </source>
</reference>
<feature type="region of interest" description="Disordered" evidence="10">
    <location>
        <begin position="145"/>
        <end position="196"/>
    </location>
</feature>
<evidence type="ECO:0000256" key="9">
    <source>
        <dbReference type="ARBA" id="ARBA00075525"/>
    </source>
</evidence>
<evidence type="ECO:0000259" key="12">
    <source>
        <dbReference type="PROSITE" id="PS50916"/>
    </source>
</evidence>
<keyword evidence="3" id="KW-1003">Cell membrane</keyword>
<dbReference type="InterPro" id="IPR010911">
    <property type="entry name" value="Rab_BD"/>
</dbReference>
<feature type="compositionally biased region" description="Basic and acidic residues" evidence="10">
    <location>
        <begin position="229"/>
        <end position="241"/>
    </location>
</feature>
<dbReference type="SUPFAM" id="SSF49562">
    <property type="entry name" value="C2 domain (Calcium/lipid-binding domain, CaLB)"/>
    <property type="match status" value="2"/>
</dbReference>
<dbReference type="AlphaFoldDB" id="A0A8T3DIP3"/>
<dbReference type="PROSITE" id="PS50004">
    <property type="entry name" value="C2"/>
    <property type="match status" value="2"/>
</dbReference>
<evidence type="ECO:0000256" key="10">
    <source>
        <dbReference type="SAM" id="MobiDB-lite"/>
    </source>
</evidence>
<dbReference type="InterPro" id="IPR000008">
    <property type="entry name" value="C2_dom"/>
</dbReference>
<evidence type="ECO:0000256" key="2">
    <source>
        <dbReference type="ARBA" id="ARBA00004236"/>
    </source>
</evidence>
<gene>
    <name evidence="13" type="ORF">AGOR_G00109090</name>
</gene>
<dbReference type="GO" id="GO:0042043">
    <property type="term" value="F:neurexin family protein binding"/>
    <property type="evidence" value="ECO:0007669"/>
    <property type="project" value="TreeGrafter"/>
</dbReference>
<dbReference type="GO" id="GO:0031267">
    <property type="term" value="F:small GTPase binding"/>
    <property type="evidence" value="ECO:0007669"/>
    <property type="project" value="InterPro"/>
</dbReference>
<keyword evidence="4" id="KW-0268">Exocytosis</keyword>
<dbReference type="FunFam" id="2.60.40.150:FF:000108">
    <property type="entry name" value="Synaptotagmin like 1"/>
    <property type="match status" value="1"/>
</dbReference>
<evidence type="ECO:0000313" key="13">
    <source>
        <dbReference type="EMBL" id="KAI1895714.1"/>
    </source>
</evidence>
<feature type="domain" description="RabBD" evidence="12">
    <location>
        <begin position="86"/>
        <end position="142"/>
    </location>
</feature>